<dbReference type="Proteomes" id="UP000523447">
    <property type="component" value="Unassembled WGS sequence"/>
</dbReference>
<dbReference type="EMBL" id="JAAXPE010000036">
    <property type="protein sequence ID" value="NKY88910.1"/>
    <property type="molecule type" value="Genomic_DNA"/>
</dbReference>
<feature type="transmembrane region" description="Helical" evidence="2">
    <location>
        <begin position="53"/>
        <end position="74"/>
    </location>
</feature>
<dbReference type="RefSeq" id="WP_040723244.1">
    <property type="nucleotide sequence ID" value="NZ_CAWPHS010000030.1"/>
</dbReference>
<comment type="caution">
    <text evidence="3">The sequence shown here is derived from an EMBL/GenBank/DDBJ whole genome shotgun (WGS) entry which is preliminary data.</text>
</comment>
<reference evidence="3 4" key="1">
    <citation type="submission" date="2020-04" db="EMBL/GenBank/DDBJ databases">
        <title>MicrobeNet Type strains.</title>
        <authorList>
            <person name="Nicholson A.C."/>
        </authorList>
    </citation>
    <scope>NUCLEOTIDE SEQUENCE [LARGE SCALE GENOMIC DNA]</scope>
    <source>
        <strain evidence="3 4">DSM 44445</strain>
    </source>
</reference>
<evidence type="ECO:0000313" key="4">
    <source>
        <dbReference type="Proteomes" id="UP000523447"/>
    </source>
</evidence>
<gene>
    <name evidence="3" type="ORF">HGA07_25245</name>
</gene>
<organism evidence="3 4">
    <name type="scientific">Nocardia veterana</name>
    <dbReference type="NCBI Taxonomy" id="132249"/>
    <lineage>
        <taxon>Bacteria</taxon>
        <taxon>Bacillati</taxon>
        <taxon>Actinomycetota</taxon>
        <taxon>Actinomycetes</taxon>
        <taxon>Mycobacteriales</taxon>
        <taxon>Nocardiaceae</taxon>
        <taxon>Nocardia</taxon>
    </lineage>
</organism>
<keyword evidence="2" id="KW-0812">Transmembrane</keyword>
<dbReference type="AlphaFoldDB" id="A0A7X6RK58"/>
<evidence type="ECO:0000256" key="2">
    <source>
        <dbReference type="SAM" id="Phobius"/>
    </source>
</evidence>
<proteinExistence type="predicted"/>
<evidence type="ECO:0000313" key="3">
    <source>
        <dbReference type="EMBL" id="NKY88910.1"/>
    </source>
</evidence>
<feature type="region of interest" description="Disordered" evidence="1">
    <location>
        <begin position="110"/>
        <end position="137"/>
    </location>
</feature>
<protein>
    <submittedName>
        <fullName evidence="3">Uncharacterized protein</fullName>
    </submittedName>
</protein>
<keyword evidence="4" id="KW-1185">Reference proteome</keyword>
<name>A0A7X6RK58_9NOCA</name>
<accession>A0A7X6RK58</accession>
<evidence type="ECO:0000256" key="1">
    <source>
        <dbReference type="SAM" id="MobiDB-lite"/>
    </source>
</evidence>
<keyword evidence="2" id="KW-1133">Transmembrane helix</keyword>
<sequence length="137" mass="14301">MLLVFGAVVLCVSLLAAVALLGLFAWTFGAGLARGLGALLIVCDLWRLMLGVFVPWVLGSAALWLAVGVALWLVGHWVHIQRYGWARSALAGRVFALPGLRALVPSPAGHERASRTVGTGVGSGIGAGAAPHRERGW</sequence>
<keyword evidence="2" id="KW-0472">Membrane</keyword>